<dbReference type="InterPro" id="IPR037869">
    <property type="entry name" value="Spp1/CFP1"/>
</dbReference>
<dbReference type="SUPFAM" id="SSF57903">
    <property type="entry name" value="FYVE/PHD zinc finger"/>
    <property type="match status" value="1"/>
</dbReference>
<evidence type="ECO:0000256" key="1">
    <source>
        <dbReference type="ARBA" id="ARBA00004123"/>
    </source>
</evidence>
<keyword evidence="2" id="KW-0479">Metal-binding</keyword>
<dbReference type="Pfam" id="PF00628">
    <property type="entry name" value="PHD"/>
    <property type="match status" value="1"/>
</dbReference>
<gene>
    <name evidence="8" type="ORF">BSTOLATCC_MIC1281</name>
</gene>
<comment type="caution">
    <text evidence="8">The sequence shown here is derived from an EMBL/GenBank/DDBJ whole genome shotgun (WGS) entry which is preliminary data.</text>
</comment>
<sequence>MLKQPLAPISILKEKPAKKHTLPHVKGKPQILYKYKSSAQKNILQKELSPETFYIKSIDYKTLSKSLQAYLEISHKKNSIRPDKFAYQEKQFPNLNEKPQTTNENQNVAVENTDGSDLYCICKRPYVQGEIMFKCEGFCGNWYHPECINLHNSEIERQLNSSERWYCPNCMQAALEVVDDSGLSRENRKSRFK</sequence>
<keyword evidence="3 6" id="KW-0863">Zinc-finger</keyword>
<comment type="subcellular location">
    <subcellularLocation>
        <location evidence="1">Nucleus</location>
    </subcellularLocation>
</comment>
<evidence type="ECO:0000259" key="7">
    <source>
        <dbReference type="PROSITE" id="PS50016"/>
    </source>
</evidence>
<dbReference type="InterPro" id="IPR019786">
    <property type="entry name" value="Zinc_finger_PHD-type_CS"/>
</dbReference>
<dbReference type="SMART" id="SM00249">
    <property type="entry name" value="PHD"/>
    <property type="match status" value="1"/>
</dbReference>
<dbReference type="EMBL" id="CAJZBQ010000002">
    <property type="protein sequence ID" value="CAG9310431.1"/>
    <property type="molecule type" value="Genomic_DNA"/>
</dbReference>
<dbReference type="InterPro" id="IPR019787">
    <property type="entry name" value="Znf_PHD-finger"/>
</dbReference>
<evidence type="ECO:0000256" key="4">
    <source>
        <dbReference type="ARBA" id="ARBA00022833"/>
    </source>
</evidence>
<dbReference type="PROSITE" id="PS01359">
    <property type="entry name" value="ZF_PHD_1"/>
    <property type="match status" value="1"/>
</dbReference>
<organism evidence="8 9">
    <name type="scientific">Blepharisma stoltei</name>
    <dbReference type="NCBI Taxonomy" id="1481888"/>
    <lineage>
        <taxon>Eukaryota</taxon>
        <taxon>Sar</taxon>
        <taxon>Alveolata</taxon>
        <taxon>Ciliophora</taxon>
        <taxon>Postciliodesmatophora</taxon>
        <taxon>Heterotrichea</taxon>
        <taxon>Heterotrichida</taxon>
        <taxon>Blepharismidae</taxon>
        <taxon>Blepharisma</taxon>
    </lineage>
</organism>
<accession>A0AAU9IAI2</accession>
<keyword evidence="9" id="KW-1185">Reference proteome</keyword>
<dbReference type="Proteomes" id="UP001162131">
    <property type="component" value="Unassembled WGS sequence"/>
</dbReference>
<evidence type="ECO:0000256" key="2">
    <source>
        <dbReference type="ARBA" id="ARBA00022723"/>
    </source>
</evidence>
<keyword evidence="5" id="KW-0539">Nucleus</keyword>
<dbReference type="PANTHER" id="PTHR46174:SF1">
    <property type="entry name" value="CXXC-TYPE ZINC FINGER PROTEIN 1"/>
    <property type="match status" value="1"/>
</dbReference>
<dbReference type="GO" id="GO:0045893">
    <property type="term" value="P:positive regulation of DNA-templated transcription"/>
    <property type="evidence" value="ECO:0007669"/>
    <property type="project" value="TreeGrafter"/>
</dbReference>
<dbReference type="GO" id="GO:0008270">
    <property type="term" value="F:zinc ion binding"/>
    <property type="evidence" value="ECO:0007669"/>
    <property type="project" value="UniProtKB-KW"/>
</dbReference>
<evidence type="ECO:0000256" key="6">
    <source>
        <dbReference type="PROSITE-ProRule" id="PRU00146"/>
    </source>
</evidence>
<dbReference type="InterPro" id="IPR001965">
    <property type="entry name" value="Znf_PHD"/>
</dbReference>
<dbReference type="AlphaFoldDB" id="A0AAU9IAI2"/>
<dbReference type="Gene3D" id="3.30.40.10">
    <property type="entry name" value="Zinc/RING finger domain, C3HC4 (zinc finger)"/>
    <property type="match status" value="1"/>
</dbReference>
<name>A0AAU9IAI2_9CILI</name>
<evidence type="ECO:0000313" key="8">
    <source>
        <dbReference type="EMBL" id="CAG9310431.1"/>
    </source>
</evidence>
<dbReference type="InterPro" id="IPR013083">
    <property type="entry name" value="Znf_RING/FYVE/PHD"/>
</dbReference>
<evidence type="ECO:0000256" key="5">
    <source>
        <dbReference type="ARBA" id="ARBA00023242"/>
    </source>
</evidence>
<dbReference type="PROSITE" id="PS50016">
    <property type="entry name" value="ZF_PHD_2"/>
    <property type="match status" value="1"/>
</dbReference>
<dbReference type="GO" id="GO:0048188">
    <property type="term" value="C:Set1C/COMPASS complex"/>
    <property type="evidence" value="ECO:0007669"/>
    <property type="project" value="InterPro"/>
</dbReference>
<evidence type="ECO:0000313" key="9">
    <source>
        <dbReference type="Proteomes" id="UP001162131"/>
    </source>
</evidence>
<reference evidence="8" key="1">
    <citation type="submission" date="2021-09" db="EMBL/GenBank/DDBJ databases">
        <authorList>
            <consortium name="AG Swart"/>
            <person name="Singh M."/>
            <person name="Singh A."/>
            <person name="Seah K."/>
            <person name="Emmerich C."/>
        </authorList>
    </citation>
    <scope>NUCLEOTIDE SEQUENCE</scope>
    <source>
        <strain evidence="8">ATCC30299</strain>
    </source>
</reference>
<dbReference type="InterPro" id="IPR011011">
    <property type="entry name" value="Znf_FYVE_PHD"/>
</dbReference>
<protein>
    <recommendedName>
        <fullName evidence="7">PHD-type domain-containing protein</fullName>
    </recommendedName>
</protein>
<evidence type="ECO:0000256" key="3">
    <source>
        <dbReference type="ARBA" id="ARBA00022771"/>
    </source>
</evidence>
<dbReference type="PANTHER" id="PTHR46174">
    <property type="entry name" value="CXXC-TYPE ZINC FINGER PROTEIN 1"/>
    <property type="match status" value="1"/>
</dbReference>
<proteinExistence type="predicted"/>
<keyword evidence="4" id="KW-0862">Zinc</keyword>
<feature type="domain" description="PHD-type" evidence="7">
    <location>
        <begin position="117"/>
        <end position="173"/>
    </location>
</feature>